<keyword evidence="1" id="KW-0479">Metal-binding</keyword>
<dbReference type="AlphaFoldDB" id="A0A6A6DHC2"/>
<evidence type="ECO:0000313" key="8">
    <source>
        <dbReference type="EMBL" id="KAF2177848.1"/>
    </source>
</evidence>
<dbReference type="SUPFAM" id="SSF46565">
    <property type="entry name" value="Chaperone J-domain"/>
    <property type="match status" value="1"/>
</dbReference>
<evidence type="ECO:0000256" key="5">
    <source>
        <dbReference type="SAM" id="MobiDB-lite"/>
    </source>
</evidence>
<feature type="region of interest" description="Disordered" evidence="5">
    <location>
        <begin position="522"/>
        <end position="543"/>
    </location>
</feature>
<feature type="region of interest" description="Disordered" evidence="5">
    <location>
        <begin position="321"/>
        <end position="474"/>
    </location>
</feature>
<dbReference type="GO" id="GO:0005737">
    <property type="term" value="C:cytoplasm"/>
    <property type="evidence" value="ECO:0007669"/>
    <property type="project" value="TreeGrafter"/>
</dbReference>
<reference evidence="8" key="1">
    <citation type="journal article" date="2020" name="Stud. Mycol.">
        <title>101 Dothideomycetes genomes: a test case for predicting lifestyles and emergence of pathogens.</title>
        <authorList>
            <person name="Haridas S."/>
            <person name="Albert R."/>
            <person name="Binder M."/>
            <person name="Bloem J."/>
            <person name="Labutti K."/>
            <person name="Salamov A."/>
            <person name="Andreopoulos B."/>
            <person name="Baker S."/>
            <person name="Barry K."/>
            <person name="Bills G."/>
            <person name="Bluhm B."/>
            <person name="Cannon C."/>
            <person name="Castanera R."/>
            <person name="Culley D."/>
            <person name="Daum C."/>
            <person name="Ezra D."/>
            <person name="Gonzalez J."/>
            <person name="Henrissat B."/>
            <person name="Kuo A."/>
            <person name="Liang C."/>
            <person name="Lipzen A."/>
            <person name="Lutzoni F."/>
            <person name="Magnuson J."/>
            <person name="Mondo S."/>
            <person name="Nolan M."/>
            <person name="Ohm R."/>
            <person name="Pangilinan J."/>
            <person name="Park H.-J."/>
            <person name="Ramirez L."/>
            <person name="Alfaro M."/>
            <person name="Sun H."/>
            <person name="Tritt A."/>
            <person name="Yoshinaga Y."/>
            <person name="Zwiers L.-H."/>
            <person name="Turgeon B."/>
            <person name="Goodwin S."/>
            <person name="Spatafora J."/>
            <person name="Crous P."/>
            <person name="Grigoriev I."/>
        </authorList>
    </citation>
    <scope>NUCLEOTIDE SEQUENCE</scope>
    <source>
        <strain evidence="8">CBS 207.26</strain>
    </source>
</reference>
<dbReference type="PROSITE" id="PS00028">
    <property type="entry name" value="ZINC_FINGER_C2H2_1"/>
    <property type="match status" value="2"/>
</dbReference>
<dbReference type="Pfam" id="PF12171">
    <property type="entry name" value="zf-C2H2_jaz"/>
    <property type="match status" value="1"/>
</dbReference>
<dbReference type="Pfam" id="PF12874">
    <property type="entry name" value="zf-met"/>
    <property type="match status" value="1"/>
</dbReference>
<dbReference type="CDD" id="cd06257">
    <property type="entry name" value="DnaJ"/>
    <property type="match status" value="1"/>
</dbReference>
<dbReference type="OrthoDB" id="5894at2759"/>
<evidence type="ECO:0000256" key="2">
    <source>
        <dbReference type="ARBA" id="ARBA00022771"/>
    </source>
</evidence>
<dbReference type="PROSITE" id="PS50076">
    <property type="entry name" value="DNAJ_2"/>
    <property type="match status" value="1"/>
</dbReference>
<dbReference type="Gene3D" id="3.30.160.60">
    <property type="entry name" value="Classic Zinc Finger"/>
    <property type="match status" value="1"/>
</dbReference>
<dbReference type="Proteomes" id="UP000800200">
    <property type="component" value="Unassembled WGS sequence"/>
</dbReference>
<dbReference type="InterPro" id="IPR001623">
    <property type="entry name" value="DnaJ_domain"/>
</dbReference>
<feature type="compositionally biased region" description="Basic and acidic residues" evidence="5">
    <location>
        <begin position="435"/>
        <end position="446"/>
    </location>
</feature>
<dbReference type="PROSITE" id="PS00636">
    <property type="entry name" value="DNAJ_1"/>
    <property type="match status" value="1"/>
</dbReference>
<dbReference type="PANTHER" id="PTHR44029:SF1">
    <property type="entry name" value="DNAJ HOMOLOG SUBFAMILY C MEMBER 21"/>
    <property type="match status" value="1"/>
</dbReference>
<evidence type="ECO:0000256" key="1">
    <source>
        <dbReference type="ARBA" id="ARBA00022723"/>
    </source>
</evidence>
<dbReference type="GO" id="GO:0008270">
    <property type="term" value="F:zinc ion binding"/>
    <property type="evidence" value="ECO:0007669"/>
    <property type="project" value="UniProtKB-KW"/>
</dbReference>
<keyword evidence="3" id="KW-0862">Zinc</keyword>
<keyword evidence="2 4" id="KW-0863">Zinc-finger</keyword>
<feature type="domain" description="J" evidence="6">
    <location>
        <begin position="19"/>
        <end position="85"/>
    </location>
</feature>
<gene>
    <name evidence="8" type="ORF">K469DRAFT_643525</name>
</gene>
<dbReference type="InterPro" id="IPR022755">
    <property type="entry name" value="Znf_C2H2_jaz"/>
</dbReference>
<sequence length="543" mass="61154">MGANQSSNSASSGGEVKTSYYELLGVEKTATEEDIKKAYRKKALELHPDRNYGDVERTTALFAEVQSAYEVLSDKQERAWYDAHEGDILRGWDGGGEEHFEHNMRVTTADDIARMLGKFRSNIKYSDAPDGFFGFLRDTFAQLAREEEAAADWESLDIPNYPSFGHKDDLYEDVVRNFYAQWSGFATKKTFAWKDLYRVSEAPDRRVRRAMEKENKRSREEGIREFNDAVRALLLFVRRRDPRYTPNTQTEEERAKAQRAATKAQAAKARAAREAMMQDAVPEWATARDLEDEQEEEEEEIEEEHYECVACRKMFKSERQYDAHEKSKKHQKAVQALKKKMRKENQHLNLDDDVPSNGAITPASGEGEVSEGIDDQEDINGSVDDIADDGRNLKVQEEELGSDRTEDDEDRVGNEEQSKPAVSPDTASTDEDDEYASRSEIEERLVGFKSKASSTLGTETPDTETTLAAPKLGKAAQKRAKKAAKQAELDQSEFKHKCAVCNAVFPSKTQMFQHINDLSHAAPISITKPSSGGGGKNGGKKKK</sequence>
<dbReference type="SMART" id="SM00271">
    <property type="entry name" value="DnaJ"/>
    <property type="match status" value="1"/>
</dbReference>
<dbReference type="Gene3D" id="1.10.287.110">
    <property type="entry name" value="DnaJ domain"/>
    <property type="match status" value="1"/>
</dbReference>
<evidence type="ECO:0000313" key="9">
    <source>
        <dbReference type="Proteomes" id="UP000800200"/>
    </source>
</evidence>
<dbReference type="InterPro" id="IPR036236">
    <property type="entry name" value="Znf_C2H2_sf"/>
</dbReference>
<protein>
    <submittedName>
        <fullName evidence="8">DnaJ-domain-containing protein</fullName>
    </submittedName>
</protein>
<feature type="compositionally biased region" description="Basic residues" evidence="5">
    <location>
        <begin position="326"/>
        <end position="342"/>
    </location>
</feature>
<dbReference type="InterPro" id="IPR013087">
    <property type="entry name" value="Znf_C2H2_type"/>
</dbReference>
<dbReference type="InterPro" id="IPR018253">
    <property type="entry name" value="DnaJ_domain_CS"/>
</dbReference>
<dbReference type="Pfam" id="PF21884">
    <property type="entry name" value="ZUO1-like_ZHD"/>
    <property type="match status" value="1"/>
</dbReference>
<dbReference type="PROSITE" id="PS50157">
    <property type="entry name" value="ZINC_FINGER_C2H2_2"/>
    <property type="match status" value="1"/>
</dbReference>
<dbReference type="InterPro" id="IPR054076">
    <property type="entry name" value="ZUO1-like_ZHD"/>
</dbReference>
<dbReference type="EMBL" id="ML994681">
    <property type="protein sequence ID" value="KAF2177848.1"/>
    <property type="molecule type" value="Genomic_DNA"/>
</dbReference>
<feature type="domain" description="C2H2-type" evidence="7">
    <location>
        <begin position="306"/>
        <end position="330"/>
    </location>
</feature>
<evidence type="ECO:0000259" key="6">
    <source>
        <dbReference type="PROSITE" id="PS50076"/>
    </source>
</evidence>
<accession>A0A6A6DHC2</accession>
<dbReference type="GO" id="GO:0003676">
    <property type="term" value="F:nucleic acid binding"/>
    <property type="evidence" value="ECO:0007669"/>
    <property type="project" value="InterPro"/>
</dbReference>
<evidence type="ECO:0000256" key="3">
    <source>
        <dbReference type="ARBA" id="ARBA00022833"/>
    </source>
</evidence>
<dbReference type="SUPFAM" id="SSF57667">
    <property type="entry name" value="beta-beta-alpha zinc fingers"/>
    <property type="match status" value="1"/>
</dbReference>
<keyword evidence="9" id="KW-1185">Reference proteome</keyword>
<name>A0A6A6DHC2_9PEZI</name>
<organism evidence="8 9">
    <name type="scientific">Zopfia rhizophila CBS 207.26</name>
    <dbReference type="NCBI Taxonomy" id="1314779"/>
    <lineage>
        <taxon>Eukaryota</taxon>
        <taxon>Fungi</taxon>
        <taxon>Dikarya</taxon>
        <taxon>Ascomycota</taxon>
        <taxon>Pezizomycotina</taxon>
        <taxon>Dothideomycetes</taxon>
        <taxon>Dothideomycetes incertae sedis</taxon>
        <taxon>Zopfiaceae</taxon>
        <taxon>Zopfia</taxon>
    </lineage>
</organism>
<feature type="compositionally biased region" description="Low complexity" evidence="5">
    <location>
        <begin position="455"/>
        <end position="470"/>
    </location>
</feature>
<dbReference type="SMART" id="SM00451">
    <property type="entry name" value="ZnF_U1"/>
    <property type="match status" value="1"/>
</dbReference>
<dbReference type="SMART" id="SM00355">
    <property type="entry name" value="ZnF_C2H2"/>
    <property type="match status" value="2"/>
</dbReference>
<dbReference type="PANTHER" id="PTHR44029">
    <property type="entry name" value="DNAJ HOMOLOG SUBFAMILY C MEMBER 21"/>
    <property type="match status" value="1"/>
</dbReference>
<evidence type="ECO:0000256" key="4">
    <source>
        <dbReference type="PROSITE-ProRule" id="PRU00042"/>
    </source>
</evidence>
<dbReference type="Pfam" id="PF00226">
    <property type="entry name" value="DnaJ"/>
    <property type="match status" value="1"/>
</dbReference>
<feature type="compositionally biased region" description="Acidic residues" evidence="5">
    <location>
        <begin position="368"/>
        <end position="378"/>
    </location>
</feature>
<dbReference type="InterPro" id="IPR003604">
    <property type="entry name" value="Matrin/U1-like-C_Znf_C2H2"/>
</dbReference>
<proteinExistence type="predicted"/>
<feature type="compositionally biased region" description="Basic and acidic residues" evidence="5">
    <location>
        <begin position="388"/>
        <end position="404"/>
    </location>
</feature>
<dbReference type="PRINTS" id="PR00625">
    <property type="entry name" value="JDOMAIN"/>
</dbReference>
<dbReference type="InterPro" id="IPR036869">
    <property type="entry name" value="J_dom_sf"/>
</dbReference>
<dbReference type="InterPro" id="IPR051964">
    <property type="entry name" value="Chaperone_stress_response"/>
</dbReference>
<evidence type="ECO:0000259" key="7">
    <source>
        <dbReference type="PROSITE" id="PS50157"/>
    </source>
</evidence>